<dbReference type="CDD" id="cd00082">
    <property type="entry name" value="HisKA"/>
    <property type="match status" value="1"/>
</dbReference>
<dbReference type="Gene3D" id="3.30.565.10">
    <property type="entry name" value="Histidine kinase-like ATPase, C-terminal domain"/>
    <property type="match status" value="1"/>
</dbReference>
<dbReference type="EC" id="2.7.13.3" evidence="3"/>
<keyword evidence="6" id="KW-0808">Transferase</keyword>
<dbReference type="SUPFAM" id="SSF47384">
    <property type="entry name" value="Homodimeric domain of signal transducing histidine kinase"/>
    <property type="match status" value="1"/>
</dbReference>
<dbReference type="Gene3D" id="1.10.287.130">
    <property type="match status" value="1"/>
</dbReference>
<dbReference type="EMBL" id="QKVK01000005">
    <property type="protein sequence ID" value="PZF76678.1"/>
    <property type="molecule type" value="Genomic_DNA"/>
</dbReference>
<evidence type="ECO:0000256" key="4">
    <source>
        <dbReference type="ARBA" id="ARBA00022475"/>
    </source>
</evidence>
<comment type="caution">
    <text evidence="13">The sequence shown here is derived from an EMBL/GenBank/DDBJ whole genome shotgun (WGS) entry which is preliminary data.</text>
</comment>
<sequence length="470" mass="50280">MLKALFRPGPGWLIITVVVALFALEITALGVATHEVSQTSRAGDLLRLLERVEGAMRVINAAAPAERQKAVKLLDQLSPGVSLDRTPLVTSPVADDDALAETEDILLNSVAARGAIELRVAEQDGGPAHNPMAGARSDDPGPVELGLARLSSSLAGSGRFLASIQLSDGAWLNLSSPRSPPPPLLSPDSLQWYVLFSLLIVAASVLAVRRLTAPYRQLEMAVTQIGHDLRVAPIDETGSNPARGLIRAINTMQQRLKSYVADYEYLAVALAHDLRTPLTRIRLRSELIGEETGAKIAGDVHDIEAIVNSVLEFARSGAAAAARETVDLPVLVERTIEDFPGVAVAEEDRSVPLLITSDATGLKRCLFNLIQNARRHGDEVRIILRAEDEDAVILVEDNGPGIPASELPQVLRPFYRGEASRNRASGGIGLGLAITQRIVQSLGGQLLLENREAGGLRATIRLPRLGVVSL</sequence>
<dbReference type="PROSITE" id="PS50109">
    <property type="entry name" value="HIS_KIN"/>
    <property type="match status" value="1"/>
</dbReference>
<dbReference type="Pfam" id="PF02518">
    <property type="entry name" value="HATPase_c"/>
    <property type="match status" value="1"/>
</dbReference>
<evidence type="ECO:0000256" key="1">
    <source>
        <dbReference type="ARBA" id="ARBA00000085"/>
    </source>
</evidence>
<dbReference type="SMART" id="SM00387">
    <property type="entry name" value="HATPase_c"/>
    <property type="match status" value="1"/>
</dbReference>
<keyword evidence="10" id="KW-0472">Membrane</keyword>
<keyword evidence="10" id="KW-1133">Transmembrane helix</keyword>
<evidence type="ECO:0000259" key="11">
    <source>
        <dbReference type="PROSITE" id="PS50109"/>
    </source>
</evidence>
<dbReference type="PROSITE" id="PS50885">
    <property type="entry name" value="HAMP"/>
    <property type="match status" value="1"/>
</dbReference>
<comment type="subcellular location">
    <subcellularLocation>
        <location evidence="2">Cell membrane</location>
        <topology evidence="2">Multi-pass membrane protein</topology>
    </subcellularLocation>
</comment>
<feature type="domain" description="Histidine kinase" evidence="11">
    <location>
        <begin position="269"/>
        <end position="466"/>
    </location>
</feature>
<keyword evidence="7" id="KW-0547">Nucleotide-binding</keyword>
<dbReference type="RefSeq" id="WP_111198915.1">
    <property type="nucleotide sequence ID" value="NZ_QKVK01000005.1"/>
</dbReference>
<evidence type="ECO:0000256" key="9">
    <source>
        <dbReference type="ARBA" id="ARBA00022840"/>
    </source>
</evidence>
<dbReference type="Proteomes" id="UP000248795">
    <property type="component" value="Unassembled WGS sequence"/>
</dbReference>
<evidence type="ECO:0000256" key="7">
    <source>
        <dbReference type="ARBA" id="ARBA00022741"/>
    </source>
</evidence>
<evidence type="ECO:0000259" key="12">
    <source>
        <dbReference type="PROSITE" id="PS50885"/>
    </source>
</evidence>
<comment type="catalytic activity">
    <reaction evidence="1">
        <text>ATP + protein L-histidine = ADP + protein N-phospho-L-histidine.</text>
        <dbReference type="EC" id="2.7.13.3"/>
    </reaction>
</comment>
<evidence type="ECO:0000256" key="10">
    <source>
        <dbReference type="SAM" id="Phobius"/>
    </source>
</evidence>
<dbReference type="GO" id="GO:0005524">
    <property type="term" value="F:ATP binding"/>
    <property type="evidence" value="ECO:0007669"/>
    <property type="project" value="UniProtKB-KW"/>
</dbReference>
<dbReference type="Pfam" id="PF00512">
    <property type="entry name" value="HisKA"/>
    <property type="match status" value="1"/>
</dbReference>
<gene>
    <name evidence="13" type="ORF">DK847_12870</name>
</gene>
<reference evidence="14" key="1">
    <citation type="submission" date="2018-06" db="EMBL/GenBank/DDBJ databases">
        <title>Aestuariibacter litoralis strain KCTC 52945T.</title>
        <authorList>
            <person name="Li X."/>
            <person name="Salam N."/>
            <person name="Li J.-L."/>
            <person name="Chen Y.-M."/>
            <person name="Yang Z.-W."/>
            <person name="Zhang L.-Y."/>
            <person name="Han M.-X."/>
            <person name="Xiao M."/>
            <person name="Li W.-J."/>
        </authorList>
    </citation>
    <scope>NUCLEOTIDE SEQUENCE [LARGE SCALE GENOMIC DNA]</scope>
    <source>
        <strain evidence="14">KCTC 52945</strain>
    </source>
</reference>
<evidence type="ECO:0000256" key="5">
    <source>
        <dbReference type="ARBA" id="ARBA00022553"/>
    </source>
</evidence>
<dbReference type="InterPro" id="IPR050980">
    <property type="entry name" value="2C_sensor_his_kinase"/>
</dbReference>
<dbReference type="InterPro" id="IPR036097">
    <property type="entry name" value="HisK_dim/P_sf"/>
</dbReference>
<keyword evidence="4" id="KW-1003">Cell membrane</keyword>
<dbReference type="PANTHER" id="PTHR44936:SF10">
    <property type="entry name" value="SENSOR PROTEIN RSTB"/>
    <property type="match status" value="1"/>
</dbReference>
<keyword evidence="5" id="KW-0597">Phosphoprotein</keyword>
<evidence type="ECO:0000313" key="14">
    <source>
        <dbReference type="Proteomes" id="UP000248795"/>
    </source>
</evidence>
<dbReference type="PANTHER" id="PTHR44936">
    <property type="entry name" value="SENSOR PROTEIN CREC"/>
    <property type="match status" value="1"/>
</dbReference>
<keyword evidence="10" id="KW-0812">Transmembrane</keyword>
<dbReference type="InterPro" id="IPR005467">
    <property type="entry name" value="His_kinase_dom"/>
</dbReference>
<dbReference type="InterPro" id="IPR003660">
    <property type="entry name" value="HAMP_dom"/>
</dbReference>
<evidence type="ECO:0000256" key="3">
    <source>
        <dbReference type="ARBA" id="ARBA00012438"/>
    </source>
</evidence>
<dbReference type="InterPro" id="IPR004358">
    <property type="entry name" value="Sig_transdc_His_kin-like_C"/>
</dbReference>
<name>A0A2W2B9B6_9HYPH</name>
<feature type="domain" description="HAMP" evidence="12">
    <location>
        <begin position="209"/>
        <end position="261"/>
    </location>
</feature>
<dbReference type="SMART" id="SM00388">
    <property type="entry name" value="HisKA"/>
    <property type="match status" value="1"/>
</dbReference>
<dbReference type="PRINTS" id="PR00344">
    <property type="entry name" value="BCTRLSENSOR"/>
</dbReference>
<organism evidence="13 14">
    <name type="scientific">Aestuariivirga litoralis</name>
    <dbReference type="NCBI Taxonomy" id="2650924"/>
    <lineage>
        <taxon>Bacteria</taxon>
        <taxon>Pseudomonadati</taxon>
        <taxon>Pseudomonadota</taxon>
        <taxon>Alphaproteobacteria</taxon>
        <taxon>Hyphomicrobiales</taxon>
        <taxon>Aestuariivirgaceae</taxon>
        <taxon>Aestuariivirga</taxon>
    </lineage>
</organism>
<keyword evidence="8" id="KW-0418">Kinase</keyword>
<keyword evidence="14" id="KW-1185">Reference proteome</keyword>
<dbReference type="SUPFAM" id="SSF55874">
    <property type="entry name" value="ATPase domain of HSP90 chaperone/DNA topoisomerase II/histidine kinase"/>
    <property type="match status" value="1"/>
</dbReference>
<evidence type="ECO:0000313" key="13">
    <source>
        <dbReference type="EMBL" id="PZF76678.1"/>
    </source>
</evidence>
<dbReference type="InterPro" id="IPR036890">
    <property type="entry name" value="HATPase_C_sf"/>
</dbReference>
<evidence type="ECO:0000256" key="8">
    <source>
        <dbReference type="ARBA" id="ARBA00022777"/>
    </source>
</evidence>
<dbReference type="GO" id="GO:0000155">
    <property type="term" value="F:phosphorelay sensor kinase activity"/>
    <property type="evidence" value="ECO:0007669"/>
    <property type="project" value="InterPro"/>
</dbReference>
<dbReference type="InterPro" id="IPR003661">
    <property type="entry name" value="HisK_dim/P_dom"/>
</dbReference>
<dbReference type="GO" id="GO:0005886">
    <property type="term" value="C:plasma membrane"/>
    <property type="evidence" value="ECO:0007669"/>
    <property type="project" value="UniProtKB-SubCell"/>
</dbReference>
<proteinExistence type="predicted"/>
<evidence type="ECO:0000256" key="6">
    <source>
        <dbReference type="ARBA" id="ARBA00022679"/>
    </source>
</evidence>
<feature type="transmembrane region" description="Helical" evidence="10">
    <location>
        <begin position="12"/>
        <end position="32"/>
    </location>
</feature>
<accession>A0A2W2B9B6</accession>
<dbReference type="SMART" id="SM00304">
    <property type="entry name" value="HAMP"/>
    <property type="match status" value="1"/>
</dbReference>
<dbReference type="InterPro" id="IPR003594">
    <property type="entry name" value="HATPase_dom"/>
</dbReference>
<keyword evidence="9" id="KW-0067">ATP-binding</keyword>
<protein>
    <recommendedName>
        <fullName evidence="3">histidine kinase</fullName>
        <ecNumber evidence="3">2.7.13.3</ecNumber>
    </recommendedName>
</protein>
<dbReference type="AlphaFoldDB" id="A0A2W2B9B6"/>
<evidence type="ECO:0000256" key="2">
    <source>
        <dbReference type="ARBA" id="ARBA00004651"/>
    </source>
</evidence>